<comment type="caution">
    <text evidence="1">The sequence shown here is derived from an EMBL/GenBank/DDBJ whole genome shotgun (WGS) entry which is preliminary data.</text>
</comment>
<evidence type="ECO:0000313" key="1">
    <source>
        <dbReference type="EMBL" id="KAJ9634640.1"/>
    </source>
</evidence>
<dbReference type="Proteomes" id="UP001172680">
    <property type="component" value="Unassembled WGS sequence"/>
</dbReference>
<keyword evidence="2" id="KW-1185">Reference proteome</keyword>
<reference evidence="1" key="1">
    <citation type="submission" date="2022-10" db="EMBL/GenBank/DDBJ databases">
        <title>Culturing micro-colonial fungi from biological soil crusts in the Mojave desert and describing Neophaeococcomyces mojavensis, and introducing the new genera and species Taxawa tesnikishii.</title>
        <authorList>
            <person name="Kurbessoian T."/>
            <person name="Stajich J.E."/>
        </authorList>
    </citation>
    <scope>NUCLEOTIDE SEQUENCE</scope>
    <source>
        <strain evidence="1">JES_115</strain>
    </source>
</reference>
<organism evidence="1 2">
    <name type="scientific">Coniosporium tulheliwenetii</name>
    <dbReference type="NCBI Taxonomy" id="3383036"/>
    <lineage>
        <taxon>Eukaryota</taxon>
        <taxon>Fungi</taxon>
        <taxon>Dikarya</taxon>
        <taxon>Ascomycota</taxon>
        <taxon>Pezizomycotina</taxon>
        <taxon>Dothideomycetes</taxon>
        <taxon>Dothideomycetes incertae sedis</taxon>
        <taxon>Coniosporium</taxon>
    </lineage>
</organism>
<accession>A0ACC2YH20</accession>
<sequence>MIDEQKETVCSGEKLKNWPTIFALATRMFSRDQVAGLVVKILSDASGRRVHSQELPYLKVLWDRKLQEDDSATEKKTETSRNWDDDGQPTWTD</sequence>
<name>A0ACC2YH20_9PEZI</name>
<dbReference type="EMBL" id="JAPDRP010000031">
    <property type="protein sequence ID" value="KAJ9634640.1"/>
    <property type="molecule type" value="Genomic_DNA"/>
</dbReference>
<gene>
    <name evidence="1" type="ORF">H2199_008925</name>
</gene>
<protein>
    <submittedName>
        <fullName evidence="1">Uncharacterized protein</fullName>
    </submittedName>
</protein>
<evidence type="ECO:0000313" key="2">
    <source>
        <dbReference type="Proteomes" id="UP001172680"/>
    </source>
</evidence>
<proteinExistence type="predicted"/>